<feature type="transmembrane region" description="Helical" evidence="1">
    <location>
        <begin position="56"/>
        <end position="74"/>
    </location>
</feature>
<keyword evidence="1" id="KW-0812">Transmembrane</keyword>
<evidence type="ECO:0000256" key="1">
    <source>
        <dbReference type="SAM" id="Phobius"/>
    </source>
</evidence>
<accession>A0A381XZA3</accession>
<dbReference type="EMBL" id="UINC01016765">
    <property type="protein sequence ID" value="SVA69563.1"/>
    <property type="molecule type" value="Genomic_DNA"/>
</dbReference>
<evidence type="ECO:0000313" key="2">
    <source>
        <dbReference type="EMBL" id="SVA69563.1"/>
    </source>
</evidence>
<protein>
    <recommendedName>
        <fullName evidence="3">Amino acid permease/ SLC12A domain-containing protein</fullName>
    </recommendedName>
</protein>
<sequence>MTNEPFGSLYFQLDSDGTKSLTKLGRWAKVLGSINIVIGVSNLMFSLPYFLPDNDMNLFAIPTIGVAALLIYLGL</sequence>
<proteinExistence type="predicted"/>
<dbReference type="AlphaFoldDB" id="A0A381XZA3"/>
<name>A0A381XZA3_9ZZZZ</name>
<reference evidence="2" key="1">
    <citation type="submission" date="2018-05" db="EMBL/GenBank/DDBJ databases">
        <authorList>
            <person name="Lanie J.A."/>
            <person name="Ng W.-L."/>
            <person name="Kazmierczak K.M."/>
            <person name="Andrzejewski T.M."/>
            <person name="Davidsen T.M."/>
            <person name="Wayne K.J."/>
            <person name="Tettelin H."/>
            <person name="Glass J.I."/>
            <person name="Rusch D."/>
            <person name="Podicherti R."/>
            <person name="Tsui H.-C.T."/>
            <person name="Winkler M.E."/>
        </authorList>
    </citation>
    <scope>NUCLEOTIDE SEQUENCE</scope>
</reference>
<feature type="non-terminal residue" evidence="2">
    <location>
        <position position="75"/>
    </location>
</feature>
<keyword evidence="1" id="KW-1133">Transmembrane helix</keyword>
<organism evidence="2">
    <name type="scientific">marine metagenome</name>
    <dbReference type="NCBI Taxonomy" id="408172"/>
    <lineage>
        <taxon>unclassified sequences</taxon>
        <taxon>metagenomes</taxon>
        <taxon>ecological metagenomes</taxon>
    </lineage>
</organism>
<evidence type="ECO:0008006" key="3">
    <source>
        <dbReference type="Google" id="ProtNLM"/>
    </source>
</evidence>
<feature type="transmembrane region" description="Helical" evidence="1">
    <location>
        <begin position="30"/>
        <end position="50"/>
    </location>
</feature>
<gene>
    <name evidence="2" type="ORF">METZ01_LOCUS122417</name>
</gene>
<keyword evidence="1" id="KW-0472">Membrane</keyword>